<sequence>MLKDWNHDLVQQLSETSDSLWRMKEYAKNSTGCDNCSAMWSALEADYEKHVKSLVSEITRHVKEGRFE</sequence>
<evidence type="ECO:0000313" key="2">
    <source>
        <dbReference type="Proteomes" id="UP000176339"/>
    </source>
</evidence>
<accession>A0A1F5P0H6</accession>
<proteinExistence type="predicted"/>
<reference evidence="1 2" key="1">
    <citation type="journal article" date="2016" name="Nat. Commun.">
        <title>Thousands of microbial genomes shed light on interconnected biogeochemical processes in an aquifer system.</title>
        <authorList>
            <person name="Anantharaman K."/>
            <person name="Brown C.T."/>
            <person name="Hug L.A."/>
            <person name="Sharon I."/>
            <person name="Castelle C.J."/>
            <person name="Probst A.J."/>
            <person name="Thomas B.C."/>
            <person name="Singh A."/>
            <person name="Wilkins M.J."/>
            <person name="Karaoz U."/>
            <person name="Brodie E.L."/>
            <person name="Williams K.H."/>
            <person name="Hubbard S.S."/>
            <person name="Banfield J.F."/>
        </authorList>
    </citation>
    <scope>NUCLEOTIDE SEQUENCE [LARGE SCALE GENOMIC DNA]</scope>
</reference>
<comment type="caution">
    <text evidence="1">The sequence shown here is derived from an EMBL/GenBank/DDBJ whole genome shotgun (WGS) entry which is preliminary data.</text>
</comment>
<name>A0A1F5P0H6_9BACT</name>
<dbReference type="Proteomes" id="UP000176339">
    <property type="component" value="Unassembled WGS sequence"/>
</dbReference>
<dbReference type="AlphaFoldDB" id="A0A1F5P0H6"/>
<organism evidence="1 2">
    <name type="scientific">Candidatus Doudnabacteria bacterium RIFCSPHIGHO2_01_FULL_49_9</name>
    <dbReference type="NCBI Taxonomy" id="1817827"/>
    <lineage>
        <taxon>Bacteria</taxon>
        <taxon>Candidatus Doudnaibacteriota</taxon>
    </lineage>
</organism>
<dbReference type="EMBL" id="MFEN01000043">
    <property type="protein sequence ID" value="OGE83409.1"/>
    <property type="molecule type" value="Genomic_DNA"/>
</dbReference>
<gene>
    <name evidence="1" type="ORF">A2846_01385</name>
</gene>
<evidence type="ECO:0000313" key="1">
    <source>
        <dbReference type="EMBL" id="OGE83409.1"/>
    </source>
</evidence>
<protein>
    <submittedName>
        <fullName evidence="1">Uncharacterized protein</fullName>
    </submittedName>
</protein>